<reference evidence="2" key="2">
    <citation type="submission" date="2015-06" db="UniProtKB">
        <authorList>
            <consortium name="EnsemblProtists"/>
        </authorList>
    </citation>
    <scope>IDENTIFICATION</scope>
    <source>
        <strain evidence="2">Pr102</strain>
    </source>
</reference>
<dbReference type="InterPro" id="IPR015525">
    <property type="entry name" value="BRCA2"/>
</dbReference>
<keyword evidence="3" id="KW-1185">Reference proteome</keyword>
<dbReference type="PANTHER" id="PTHR11289">
    <property type="entry name" value="BREAST CANCER TYPE 2 SUSCEPTIBILITY PROTEIN BRCA2"/>
    <property type="match status" value="1"/>
</dbReference>
<dbReference type="VEuPathDB" id="FungiDB:KRP23_10230"/>
<dbReference type="AlphaFoldDB" id="H3GI82"/>
<dbReference type="STRING" id="164328.H3GI82"/>
<feature type="region of interest" description="Disordered" evidence="1">
    <location>
        <begin position="469"/>
        <end position="492"/>
    </location>
</feature>
<reference evidence="3" key="1">
    <citation type="journal article" date="2006" name="Science">
        <title>Phytophthora genome sequences uncover evolutionary origins and mechanisms of pathogenesis.</title>
        <authorList>
            <person name="Tyler B.M."/>
            <person name="Tripathy S."/>
            <person name="Zhang X."/>
            <person name="Dehal P."/>
            <person name="Jiang R.H."/>
            <person name="Aerts A."/>
            <person name="Arredondo F.D."/>
            <person name="Baxter L."/>
            <person name="Bensasson D."/>
            <person name="Beynon J.L."/>
            <person name="Chapman J."/>
            <person name="Damasceno C.M."/>
            <person name="Dorrance A.E."/>
            <person name="Dou D."/>
            <person name="Dickerman A.W."/>
            <person name="Dubchak I.L."/>
            <person name="Garbelotto M."/>
            <person name="Gijzen M."/>
            <person name="Gordon S.G."/>
            <person name="Govers F."/>
            <person name="Grunwald N.J."/>
            <person name="Huang W."/>
            <person name="Ivors K.L."/>
            <person name="Jones R.W."/>
            <person name="Kamoun S."/>
            <person name="Krampis K."/>
            <person name="Lamour K.H."/>
            <person name="Lee M.K."/>
            <person name="McDonald W.H."/>
            <person name="Medina M."/>
            <person name="Meijer H.J."/>
            <person name="Nordberg E.K."/>
            <person name="Maclean D.J."/>
            <person name="Ospina-Giraldo M.D."/>
            <person name="Morris P.F."/>
            <person name="Phuntumart V."/>
            <person name="Putnam N.H."/>
            <person name="Rash S."/>
            <person name="Rose J.K."/>
            <person name="Sakihama Y."/>
            <person name="Salamov A.A."/>
            <person name="Savidor A."/>
            <person name="Scheuring C.F."/>
            <person name="Smith B.M."/>
            <person name="Sobral B.W."/>
            <person name="Terry A."/>
            <person name="Torto-Alalibo T.A."/>
            <person name="Win J."/>
            <person name="Xu Z."/>
            <person name="Zhang H."/>
            <person name="Grigoriev I.V."/>
            <person name="Rokhsar D.S."/>
            <person name="Boore J.L."/>
        </authorList>
    </citation>
    <scope>NUCLEOTIDE SEQUENCE [LARGE SCALE GENOMIC DNA]</scope>
    <source>
        <strain evidence="3">Pr102</strain>
    </source>
</reference>
<feature type="region of interest" description="Disordered" evidence="1">
    <location>
        <begin position="415"/>
        <end position="439"/>
    </location>
</feature>
<proteinExistence type="predicted"/>
<dbReference type="Proteomes" id="UP000005238">
    <property type="component" value="Unassembled WGS sequence"/>
</dbReference>
<feature type="compositionally biased region" description="Basic and acidic residues" evidence="1">
    <location>
        <begin position="469"/>
        <end position="481"/>
    </location>
</feature>
<evidence type="ECO:0000313" key="3">
    <source>
        <dbReference type="Proteomes" id="UP000005238"/>
    </source>
</evidence>
<organism evidence="2 3">
    <name type="scientific">Phytophthora ramorum</name>
    <name type="common">Sudden oak death agent</name>
    <dbReference type="NCBI Taxonomy" id="164328"/>
    <lineage>
        <taxon>Eukaryota</taxon>
        <taxon>Sar</taxon>
        <taxon>Stramenopiles</taxon>
        <taxon>Oomycota</taxon>
        <taxon>Peronosporomycetes</taxon>
        <taxon>Peronosporales</taxon>
        <taxon>Peronosporaceae</taxon>
        <taxon>Phytophthora</taxon>
    </lineage>
</organism>
<sequence length="492" mass="51721">MEEQEGGDAVDWREAFDDLLVFEQDFDTAMQILMFQDEKVARLSLEEPSLTMRRTGRRAKSRTSARSSSKKRRRTEASEAAREEPPIPPLGSCTQSSGLWSSVANSAEEEEATQAPWTQQYSSVEMQEYAAPQFDEAYEDVGAPGTGETGGKPSETGRNARVNGAATTAVSSSDGANREKGNSSVVTNPHHANRCHTMASTLFTTGSGKAVSVSKVRLQAYEAKLRSEEEMVAASTTSERRDVHGAGGGVNAKADSAATVPSLFQTGSGKAVSVSKVRLQAYEAKLRSEEEMVAASTTSERRDVHGAGGGVNAKADSAATVPSLFQTGSGKAVSVSKVRLQAYEAKLRSEEEMVAASTTSERRDVHGAGGGVNAKADSAATVPSLFQTGSGKAVSVSKVRLQAYEAKLRSEEEMVAASTTSERRDVHGAGGGVNAKADSAATVPSLFQTGSGKAVSVSKVQLQAYEAKLRSEEEPMSDEGRGAGSLAGAVDQ</sequence>
<dbReference type="GO" id="GO:0000724">
    <property type="term" value="P:double-strand break repair via homologous recombination"/>
    <property type="evidence" value="ECO:0007669"/>
    <property type="project" value="InterPro"/>
</dbReference>
<dbReference type="InParanoid" id="H3GI82"/>
<feature type="compositionally biased region" description="Polar residues" evidence="1">
    <location>
        <begin position="115"/>
        <end position="125"/>
    </location>
</feature>
<dbReference type="PANTHER" id="PTHR11289:SF0">
    <property type="entry name" value="BREAST CANCER TYPE 2 SUSCEPTIBILITY PROTEIN"/>
    <property type="match status" value="1"/>
</dbReference>
<protein>
    <submittedName>
        <fullName evidence="2">Uncharacterized protein</fullName>
    </submittedName>
</protein>
<evidence type="ECO:0000256" key="1">
    <source>
        <dbReference type="SAM" id="MobiDB-lite"/>
    </source>
</evidence>
<feature type="compositionally biased region" description="Basic residues" evidence="1">
    <location>
        <begin position="54"/>
        <end position="74"/>
    </location>
</feature>
<dbReference type="EMBL" id="DS566011">
    <property type="status" value="NOT_ANNOTATED_CDS"/>
    <property type="molecule type" value="Genomic_DNA"/>
</dbReference>
<dbReference type="VEuPathDB" id="FungiDB:KRP22_6833"/>
<accession>H3GI82</accession>
<feature type="compositionally biased region" description="Basic and acidic residues" evidence="1">
    <location>
        <begin position="75"/>
        <end position="85"/>
    </location>
</feature>
<evidence type="ECO:0000313" key="2">
    <source>
        <dbReference type="EnsemblProtists" id="Phyra75739"/>
    </source>
</evidence>
<feature type="compositionally biased region" description="Polar residues" evidence="1">
    <location>
        <begin position="165"/>
        <end position="175"/>
    </location>
</feature>
<feature type="region of interest" description="Disordered" evidence="1">
    <location>
        <begin position="44"/>
        <end position="193"/>
    </location>
</feature>
<dbReference type="HOGENOM" id="CLU_554905_0_0_1"/>
<name>H3GI82_PHYRM</name>
<dbReference type="EnsemblProtists" id="Phyra75739">
    <property type="protein sequence ID" value="Phyra75739"/>
    <property type="gene ID" value="Phyra75739"/>
</dbReference>
<dbReference type="eggNOG" id="ENOG502SSTT">
    <property type="taxonomic scope" value="Eukaryota"/>
</dbReference>